<comment type="caution">
    <text evidence="2">The sequence shown here is derived from an EMBL/GenBank/DDBJ whole genome shotgun (WGS) entry which is preliminary data.</text>
</comment>
<feature type="region of interest" description="Disordered" evidence="1">
    <location>
        <begin position="217"/>
        <end position="245"/>
    </location>
</feature>
<gene>
    <name evidence="2" type="ORF">PLEPLA_LOCUS38299</name>
</gene>
<evidence type="ECO:0000313" key="2">
    <source>
        <dbReference type="EMBL" id="CAB1450607.1"/>
    </source>
</evidence>
<dbReference type="Proteomes" id="UP001153269">
    <property type="component" value="Unassembled WGS sequence"/>
</dbReference>
<name>A0A9N7VDD6_PLEPL</name>
<proteinExistence type="predicted"/>
<organism evidence="2 3">
    <name type="scientific">Pleuronectes platessa</name>
    <name type="common">European plaice</name>
    <dbReference type="NCBI Taxonomy" id="8262"/>
    <lineage>
        <taxon>Eukaryota</taxon>
        <taxon>Metazoa</taxon>
        <taxon>Chordata</taxon>
        <taxon>Craniata</taxon>
        <taxon>Vertebrata</taxon>
        <taxon>Euteleostomi</taxon>
        <taxon>Actinopterygii</taxon>
        <taxon>Neopterygii</taxon>
        <taxon>Teleostei</taxon>
        <taxon>Neoteleostei</taxon>
        <taxon>Acanthomorphata</taxon>
        <taxon>Carangaria</taxon>
        <taxon>Pleuronectiformes</taxon>
        <taxon>Pleuronectoidei</taxon>
        <taxon>Pleuronectidae</taxon>
        <taxon>Pleuronectes</taxon>
    </lineage>
</organism>
<protein>
    <submittedName>
        <fullName evidence="2">Uncharacterized protein</fullName>
    </submittedName>
</protein>
<evidence type="ECO:0000256" key="1">
    <source>
        <dbReference type="SAM" id="MobiDB-lite"/>
    </source>
</evidence>
<reference evidence="2" key="1">
    <citation type="submission" date="2020-03" db="EMBL/GenBank/DDBJ databases">
        <authorList>
            <person name="Weist P."/>
        </authorList>
    </citation>
    <scope>NUCLEOTIDE SEQUENCE</scope>
</reference>
<dbReference type="AlphaFoldDB" id="A0A9N7VDD6"/>
<dbReference type="EMBL" id="CADEAL010004060">
    <property type="protein sequence ID" value="CAB1450607.1"/>
    <property type="molecule type" value="Genomic_DNA"/>
</dbReference>
<keyword evidence="3" id="KW-1185">Reference proteome</keyword>
<evidence type="ECO:0000313" key="3">
    <source>
        <dbReference type="Proteomes" id="UP001153269"/>
    </source>
</evidence>
<sequence>MLLSDREAQSAFAISGMGSVRAAPDVWGGKKKKEVLLSVSRIEGKERQPGGVAAAQGESRVPRRLHAIPLLLHPARPPPPSLPILAGLAVEEAQSDRCCLWSVHRHSGTGCRVSAEWQTDRLTVSELVSGGFLLRRERGCAVAAAAAPWWCGGGNLTQSCVLGMTSLGGPVEVQCPGIAFAAGIGGRNGAEGAARMSPESLFYLACDGEIQINSCQSGGPQGQGLRQRGEDGNGSGMERGDLLED</sequence>
<accession>A0A9N7VDD6</accession>